<protein>
    <recommendedName>
        <fullName evidence="4">Photosynthesis system II assembly factor Ycf48/Hcf136-like domain-containing protein</fullName>
    </recommendedName>
</protein>
<keyword evidence="2" id="KW-0604">Photosystem II</keyword>
<feature type="domain" description="Photosynthesis system II assembly factor Ycf48/Hcf136-like" evidence="4">
    <location>
        <begin position="74"/>
        <end position="120"/>
    </location>
</feature>
<keyword evidence="3" id="KW-0732">Signal</keyword>
<feature type="signal peptide" evidence="3">
    <location>
        <begin position="1"/>
        <end position="23"/>
    </location>
</feature>
<dbReference type="PANTHER" id="PTHR47199:SF2">
    <property type="entry name" value="PHOTOSYSTEM II STABILITY_ASSEMBLY FACTOR HCF136, CHLOROPLASTIC"/>
    <property type="match status" value="1"/>
</dbReference>
<feature type="chain" id="PRO_5011476546" description="Photosynthesis system II assembly factor Ycf48/Hcf136-like domain-containing protein" evidence="3">
    <location>
        <begin position="24"/>
        <end position="361"/>
    </location>
</feature>
<sequence>MAKRLAGVCVAILALTHFSNVLALNVDSKDPVYTPSIIVPKPLNQQFTAITTAGVRLVAVGLRGRIIISDDGGKTWIQVEVPVSIDLVDVYFPTIKQGWAVGHSGVVLHTKDGGETWVKQLDSFQAAQIMRDYYRGPNSIDASIAEKALSEADWVEKEGHPFLSVWFKDEIEGYVVGSFGIAFRTNDGGVTWVPMYHGFDNEDGLNLNAIAGKGNSVFVASEQGIVFSYNVETDRFDKRRSPYTGSFSGVLVDDEVGVVSFGMSGNVYSLALNSMQWSRMPFPVKNTITGGDIDIRGNIALVTNKAELFVSHVGSTEFVKVTSEDDVMGKMYSDVVSNSKNHAIVAVGSHGVTLLRSGHEK</sequence>
<gene>
    <name evidence="5" type="ORF">SAMN05216190_1549</name>
</gene>
<evidence type="ECO:0000256" key="1">
    <source>
        <dbReference type="ARBA" id="ARBA00022531"/>
    </source>
</evidence>
<accession>A0A1I5XB63</accession>
<dbReference type="Gene3D" id="2.130.10.10">
    <property type="entry name" value="YVTN repeat-like/Quinoprotein amine dehydrogenase"/>
    <property type="match status" value="1"/>
</dbReference>
<dbReference type="GO" id="GO:0015979">
    <property type="term" value="P:photosynthesis"/>
    <property type="evidence" value="ECO:0007669"/>
    <property type="project" value="UniProtKB-KW"/>
</dbReference>
<keyword evidence="6" id="KW-1185">Reference proteome</keyword>
<dbReference type="SUPFAM" id="SSF110296">
    <property type="entry name" value="Oligoxyloglucan reducing end-specific cellobiohydrolase"/>
    <property type="match status" value="1"/>
</dbReference>
<dbReference type="Pfam" id="PF14870">
    <property type="entry name" value="PSII_BNR"/>
    <property type="match status" value="1"/>
</dbReference>
<evidence type="ECO:0000313" key="5">
    <source>
        <dbReference type="EMBL" id="SFQ29219.1"/>
    </source>
</evidence>
<keyword evidence="1" id="KW-0602">Photosynthesis</keyword>
<dbReference type="GO" id="GO:0009523">
    <property type="term" value="C:photosystem II"/>
    <property type="evidence" value="ECO:0007669"/>
    <property type="project" value="UniProtKB-KW"/>
</dbReference>
<reference evidence="6" key="1">
    <citation type="submission" date="2016-10" db="EMBL/GenBank/DDBJ databases">
        <authorList>
            <person name="Varghese N."/>
            <person name="Submissions S."/>
        </authorList>
    </citation>
    <scope>NUCLEOTIDE SEQUENCE [LARGE SCALE GENOMIC DNA]</scope>
    <source>
        <strain evidence="6">DSM 17834</strain>
    </source>
</reference>
<dbReference type="InterPro" id="IPR028203">
    <property type="entry name" value="PSII_CF48-like_dom"/>
</dbReference>
<organism evidence="5 6">
    <name type="scientific">Pseudomonas borbori</name>
    <dbReference type="NCBI Taxonomy" id="289003"/>
    <lineage>
        <taxon>Bacteria</taxon>
        <taxon>Pseudomonadati</taxon>
        <taxon>Pseudomonadota</taxon>
        <taxon>Gammaproteobacteria</taxon>
        <taxon>Pseudomonadales</taxon>
        <taxon>Pseudomonadaceae</taxon>
        <taxon>Pseudomonas</taxon>
    </lineage>
</organism>
<dbReference type="InterPro" id="IPR015943">
    <property type="entry name" value="WD40/YVTN_repeat-like_dom_sf"/>
</dbReference>
<evidence type="ECO:0000313" key="6">
    <source>
        <dbReference type="Proteomes" id="UP000198784"/>
    </source>
</evidence>
<dbReference type="Proteomes" id="UP000198784">
    <property type="component" value="Unassembled WGS sequence"/>
</dbReference>
<dbReference type="OrthoDB" id="9813892at2"/>
<dbReference type="STRING" id="289003.SAMN05216190_1549"/>
<dbReference type="AlphaFoldDB" id="A0A1I5XB63"/>
<dbReference type="EMBL" id="FOWX01000054">
    <property type="protein sequence ID" value="SFQ29219.1"/>
    <property type="molecule type" value="Genomic_DNA"/>
</dbReference>
<evidence type="ECO:0000256" key="3">
    <source>
        <dbReference type="SAM" id="SignalP"/>
    </source>
</evidence>
<proteinExistence type="predicted"/>
<dbReference type="PANTHER" id="PTHR47199">
    <property type="entry name" value="PHOTOSYSTEM II STABILITY/ASSEMBLY FACTOR HCF136, CHLOROPLASTIC"/>
    <property type="match status" value="1"/>
</dbReference>
<dbReference type="RefSeq" id="WP_090505886.1">
    <property type="nucleotide sequence ID" value="NZ_FOWX01000054.1"/>
</dbReference>
<evidence type="ECO:0000256" key="2">
    <source>
        <dbReference type="ARBA" id="ARBA00023276"/>
    </source>
</evidence>
<evidence type="ECO:0000259" key="4">
    <source>
        <dbReference type="Pfam" id="PF14870"/>
    </source>
</evidence>
<name>A0A1I5XB63_9PSED</name>